<sequence length="152" mass="18498">MGNTQHFLDNYWRTPILYGLWSRNRVTRRYWTTFHRQIHFEEIFNERLRRDDLDLLQERRDNAQEKLECYQQKMAHYYNKNVKSPSFRVGDLVLRKVFLSSQEPSVGTQGPNWEGLYRVTAEVVPGTYRIEDLFGKPIPHPWNTEHLCRYYQ</sequence>
<accession>A0ABD1QW36</accession>
<feature type="coiled-coil region" evidence="1">
    <location>
        <begin position="53"/>
        <end position="80"/>
    </location>
</feature>
<reference evidence="3" key="1">
    <citation type="submission" date="2024-07" db="EMBL/GenBank/DDBJ databases">
        <title>Two chromosome-level genome assemblies of Korean endemic species Abeliophyllum distichum and Forsythia ovata (Oleaceae).</title>
        <authorList>
            <person name="Jang H."/>
        </authorList>
    </citation>
    <scope>NUCLEOTIDE SEQUENCE [LARGE SCALE GENOMIC DNA]</scope>
</reference>
<evidence type="ECO:0000313" key="3">
    <source>
        <dbReference type="Proteomes" id="UP001604336"/>
    </source>
</evidence>
<evidence type="ECO:0000313" key="2">
    <source>
        <dbReference type="EMBL" id="KAL2480424.1"/>
    </source>
</evidence>
<protein>
    <submittedName>
        <fullName evidence="2">Ribonuclease H</fullName>
    </submittedName>
</protein>
<dbReference type="AlphaFoldDB" id="A0ABD1QW36"/>
<gene>
    <name evidence="2" type="ORF">Adt_33390</name>
</gene>
<keyword evidence="3" id="KW-1185">Reference proteome</keyword>
<dbReference type="Proteomes" id="UP001604336">
    <property type="component" value="Unassembled WGS sequence"/>
</dbReference>
<keyword evidence="1" id="KW-0175">Coiled coil</keyword>
<comment type="caution">
    <text evidence="2">The sequence shown here is derived from an EMBL/GenBank/DDBJ whole genome shotgun (WGS) entry which is preliminary data.</text>
</comment>
<proteinExistence type="predicted"/>
<evidence type="ECO:0000256" key="1">
    <source>
        <dbReference type="SAM" id="Coils"/>
    </source>
</evidence>
<dbReference type="EMBL" id="JBFOLK010000010">
    <property type="protein sequence ID" value="KAL2480424.1"/>
    <property type="molecule type" value="Genomic_DNA"/>
</dbReference>
<name>A0ABD1QW36_9LAMI</name>
<organism evidence="2 3">
    <name type="scientific">Abeliophyllum distichum</name>
    <dbReference type="NCBI Taxonomy" id="126358"/>
    <lineage>
        <taxon>Eukaryota</taxon>
        <taxon>Viridiplantae</taxon>
        <taxon>Streptophyta</taxon>
        <taxon>Embryophyta</taxon>
        <taxon>Tracheophyta</taxon>
        <taxon>Spermatophyta</taxon>
        <taxon>Magnoliopsida</taxon>
        <taxon>eudicotyledons</taxon>
        <taxon>Gunneridae</taxon>
        <taxon>Pentapetalae</taxon>
        <taxon>asterids</taxon>
        <taxon>lamiids</taxon>
        <taxon>Lamiales</taxon>
        <taxon>Oleaceae</taxon>
        <taxon>Forsythieae</taxon>
        <taxon>Abeliophyllum</taxon>
    </lineage>
</organism>